<gene>
    <name evidence="3" type="ORF">Mal52_32190</name>
</gene>
<proteinExistence type="predicted"/>
<feature type="compositionally biased region" description="Polar residues" evidence="1">
    <location>
        <begin position="78"/>
        <end position="98"/>
    </location>
</feature>
<keyword evidence="4" id="KW-1185">Reference proteome</keyword>
<reference evidence="3 4" key="1">
    <citation type="submission" date="2019-02" db="EMBL/GenBank/DDBJ databases">
        <title>Deep-cultivation of Planctomycetes and their phenomic and genomic characterization uncovers novel biology.</title>
        <authorList>
            <person name="Wiegand S."/>
            <person name="Jogler M."/>
            <person name="Boedeker C."/>
            <person name="Pinto D."/>
            <person name="Vollmers J."/>
            <person name="Rivas-Marin E."/>
            <person name="Kohn T."/>
            <person name="Peeters S.H."/>
            <person name="Heuer A."/>
            <person name="Rast P."/>
            <person name="Oberbeckmann S."/>
            <person name="Bunk B."/>
            <person name="Jeske O."/>
            <person name="Meyerdierks A."/>
            <person name="Storesund J.E."/>
            <person name="Kallscheuer N."/>
            <person name="Luecker S."/>
            <person name="Lage O.M."/>
            <person name="Pohl T."/>
            <person name="Merkel B.J."/>
            <person name="Hornburger P."/>
            <person name="Mueller R.-W."/>
            <person name="Bruemmer F."/>
            <person name="Labrenz M."/>
            <person name="Spormann A.M."/>
            <person name="Op den Camp H."/>
            <person name="Overmann J."/>
            <person name="Amann R."/>
            <person name="Jetten M.S.M."/>
            <person name="Mascher T."/>
            <person name="Medema M.H."/>
            <person name="Devos D.P."/>
            <person name="Kaster A.-K."/>
            <person name="Ovreas L."/>
            <person name="Rohde M."/>
            <person name="Galperin M.Y."/>
            <person name="Jogler C."/>
        </authorList>
    </citation>
    <scope>NUCLEOTIDE SEQUENCE [LARGE SCALE GENOMIC DNA]</scope>
    <source>
        <strain evidence="3 4">Mal52</strain>
    </source>
</reference>
<feature type="region of interest" description="Disordered" evidence="1">
    <location>
        <begin position="69"/>
        <end position="132"/>
    </location>
</feature>
<dbReference type="Gene3D" id="1.10.287.110">
    <property type="entry name" value="DnaJ domain"/>
    <property type="match status" value="1"/>
</dbReference>
<dbReference type="InterPro" id="IPR001623">
    <property type="entry name" value="DnaJ_domain"/>
</dbReference>
<protein>
    <submittedName>
        <fullName evidence="3">DnaJ domain protein</fullName>
    </submittedName>
</protein>
<dbReference type="EMBL" id="CP036276">
    <property type="protein sequence ID" value="QDU44733.1"/>
    <property type="molecule type" value="Genomic_DNA"/>
</dbReference>
<dbReference type="SMART" id="SM00271">
    <property type="entry name" value="DnaJ"/>
    <property type="match status" value="1"/>
</dbReference>
<sequence>MTDISLPEDSSQWPLNPWELFGLEPNAKRVELRRAYSQLIRHFRPDTHPEQFQRIHETYQRLKAILGSQVPPKHPSHENPSSENWSHDGSSYQHSPSGNGNGNGKRSFDSPIGSNGPPSARGGRKHAPDVGGLFANHDEKRVVEAYRSLIQADEQHPSETTAAALYWQLILNPDLDSRRKPADWLLHGLSRANGSVCLRELFRQELICEPRFALSDKTGQFLKNFPANSRSVLLRQRWKHAATAKNWRVIREDLIVHRTTFVDFSPMEWVRLTIAAANHAAWSQNSDAARILETCRKEIALFDSFQLEMGSELIQFDYLTELAAGIKGLPTVGNIHIRLLLQEMPKIWNASNNVRSAIVPVLTGLLSEPESVLAELDQVVSVAPVVLQYLYGLLDQVGVAWIDDQNRPAETVAAERIVYFLTVCPVVDYSKLRKSILRFCLEEFISPEAFAATVEAQQDEALDFDGSKTLVSSSIREDLSLRFLCKAHRALHG</sequence>
<dbReference type="SUPFAM" id="SSF46565">
    <property type="entry name" value="Chaperone J-domain"/>
    <property type="match status" value="1"/>
</dbReference>
<dbReference type="CDD" id="cd06257">
    <property type="entry name" value="DnaJ"/>
    <property type="match status" value="1"/>
</dbReference>
<evidence type="ECO:0000313" key="3">
    <source>
        <dbReference type="EMBL" id="QDU44733.1"/>
    </source>
</evidence>
<dbReference type="RefSeq" id="WP_145377039.1">
    <property type="nucleotide sequence ID" value="NZ_CP036276.1"/>
</dbReference>
<dbReference type="AlphaFoldDB" id="A0A517ZQN1"/>
<evidence type="ECO:0000259" key="2">
    <source>
        <dbReference type="PROSITE" id="PS50076"/>
    </source>
</evidence>
<organism evidence="3 4">
    <name type="scientific">Symmachiella dynata</name>
    <dbReference type="NCBI Taxonomy" id="2527995"/>
    <lineage>
        <taxon>Bacteria</taxon>
        <taxon>Pseudomonadati</taxon>
        <taxon>Planctomycetota</taxon>
        <taxon>Planctomycetia</taxon>
        <taxon>Planctomycetales</taxon>
        <taxon>Planctomycetaceae</taxon>
        <taxon>Symmachiella</taxon>
    </lineage>
</organism>
<evidence type="ECO:0000313" key="4">
    <source>
        <dbReference type="Proteomes" id="UP000319383"/>
    </source>
</evidence>
<dbReference type="InterPro" id="IPR036869">
    <property type="entry name" value="J_dom_sf"/>
</dbReference>
<dbReference type="PROSITE" id="PS50076">
    <property type="entry name" value="DNAJ_2"/>
    <property type="match status" value="1"/>
</dbReference>
<feature type="domain" description="J" evidence="2">
    <location>
        <begin position="16"/>
        <end position="67"/>
    </location>
</feature>
<name>A0A517ZQN1_9PLAN</name>
<dbReference type="Proteomes" id="UP000319383">
    <property type="component" value="Chromosome"/>
</dbReference>
<accession>A0A517ZQN1</accession>
<dbReference type="KEGG" id="sdyn:Mal52_32190"/>
<evidence type="ECO:0000256" key="1">
    <source>
        <dbReference type="SAM" id="MobiDB-lite"/>
    </source>
</evidence>